<dbReference type="GO" id="GO:0071424">
    <property type="term" value="F:rRNA (cytosine-N4-)-methyltransferase activity"/>
    <property type="evidence" value="ECO:0007669"/>
    <property type="project" value="UniProtKB-UniRule"/>
</dbReference>
<evidence type="ECO:0000313" key="8">
    <source>
        <dbReference type="EMBL" id="HIS37824.1"/>
    </source>
</evidence>
<feature type="binding site" evidence="7">
    <location>
        <begin position="33"/>
        <end position="35"/>
    </location>
    <ligand>
        <name>S-adenosyl-L-methionine</name>
        <dbReference type="ChEBI" id="CHEBI:59789"/>
    </ligand>
</feature>
<name>A0A9D1F1P4_9BACT</name>
<evidence type="ECO:0000313" key="9">
    <source>
        <dbReference type="Proteomes" id="UP000823928"/>
    </source>
</evidence>
<dbReference type="AlphaFoldDB" id="A0A9D1F1P4"/>
<dbReference type="HAMAP" id="MF_01007">
    <property type="entry name" value="16SrRNA_methyltr_H"/>
    <property type="match status" value="1"/>
</dbReference>
<gene>
    <name evidence="7 8" type="primary">rsmH</name>
    <name evidence="8" type="ORF">IAC10_14565</name>
</gene>
<dbReference type="InterPro" id="IPR023397">
    <property type="entry name" value="SAM-dep_MeTrfase_MraW_recog"/>
</dbReference>
<evidence type="ECO:0000256" key="7">
    <source>
        <dbReference type="HAMAP-Rule" id="MF_01007"/>
    </source>
</evidence>
<dbReference type="InterPro" id="IPR002903">
    <property type="entry name" value="RsmH"/>
</dbReference>
<sequence length="309" mass="34999">MEFKHYTVMKNEAVDALECKNGLIYVDCTLGGGGHSELILKRISPDGRLISFDVDDDAIMAASERLKDYKNLTIVKDSYTNIKKVLHSLGIEKINGGVLFDLGASYHQFNKAERGFSFSKEAPLDMRFNQDSDFSAGDVVNSYSEQDLVRIFSEYGEERFSKRIAKAIVEQRKLKKIETTTKLADLIIECTPHVKTSIHPATRVFQAIRIEVNHELQNVKNTLNDVLDLLDVGAIISVISFHSLEDRIVKHLFKYHSQRCHCEKNQMICTCPPPKLELVNKKPIMASENEISENPPSRSAKLRIARCIN</sequence>
<comment type="catalytic activity">
    <reaction evidence="7">
        <text>cytidine(1402) in 16S rRNA + S-adenosyl-L-methionine = N(4)-methylcytidine(1402) in 16S rRNA + S-adenosyl-L-homocysteine + H(+)</text>
        <dbReference type="Rhea" id="RHEA:42928"/>
        <dbReference type="Rhea" id="RHEA-COMP:10286"/>
        <dbReference type="Rhea" id="RHEA-COMP:10287"/>
        <dbReference type="ChEBI" id="CHEBI:15378"/>
        <dbReference type="ChEBI" id="CHEBI:57856"/>
        <dbReference type="ChEBI" id="CHEBI:59789"/>
        <dbReference type="ChEBI" id="CHEBI:74506"/>
        <dbReference type="ChEBI" id="CHEBI:82748"/>
        <dbReference type="EC" id="2.1.1.199"/>
    </reaction>
</comment>
<comment type="caution">
    <text evidence="8">The sequence shown here is derived from an EMBL/GenBank/DDBJ whole genome shotgun (WGS) entry which is preliminary data.</text>
</comment>
<comment type="function">
    <text evidence="7">Specifically methylates the N4 position of cytidine in position 1402 (C1402) of 16S rRNA.</text>
</comment>
<dbReference type="NCBIfam" id="TIGR00006">
    <property type="entry name" value="16S rRNA (cytosine(1402)-N(4))-methyltransferase RsmH"/>
    <property type="match status" value="1"/>
</dbReference>
<proteinExistence type="inferred from homology"/>
<evidence type="ECO:0000256" key="4">
    <source>
        <dbReference type="ARBA" id="ARBA00022603"/>
    </source>
</evidence>
<dbReference type="GO" id="GO:0005737">
    <property type="term" value="C:cytoplasm"/>
    <property type="evidence" value="ECO:0007669"/>
    <property type="project" value="UniProtKB-SubCell"/>
</dbReference>
<dbReference type="Proteomes" id="UP000823928">
    <property type="component" value="Unassembled WGS sequence"/>
</dbReference>
<dbReference type="PANTHER" id="PTHR11265">
    <property type="entry name" value="S-ADENOSYL-METHYLTRANSFERASE MRAW"/>
    <property type="match status" value="1"/>
</dbReference>
<dbReference type="Pfam" id="PF01795">
    <property type="entry name" value="Methyltransf_5"/>
    <property type="match status" value="1"/>
</dbReference>
<reference evidence="8" key="1">
    <citation type="submission" date="2020-10" db="EMBL/GenBank/DDBJ databases">
        <authorList>
            <person name="Gilroy R."/>
        </authorList>
    </citation>
    <scope>NUCLEOTIDE SEQUENCE</scope>
    <source>
        <strain evidence="8">6276</strain>
    </source>
</reference>
<evidence type="ECO:0000256" key="1">
    <source>
        <dbReference type="ARBA" id="ARBA00010396"/>
    </source>
</evidence>
<dbReference type="PANTHER" id="PTHR11265:SF0">
    <property type="entry name" value="12S RRNA N4-METHYLCYTIDINE METHYLTRANSFERASE"/>
    <property type="match status" value="1"/>
</dbReference>
<dbReference type="EMBL" id="DVIU01000298">
    <property type="protein sequence ID" value="HIS37824.1"/>
    <property type="molecule type" value="Genomic_DNA"/>
</dbReference>
<evidence type="ECO:0000256" key="2">
    <source>
        <dbReference type="ARBA" id="ARBA00022490"/>
    </source>
</evidence>
<dbReference type="FunFam" id="1.10.150.170:FF:000001">
    <property type="entry name" value="Ribosomal RNA small subunit methyltransferase H"/>
    <property type="match status" value="1"/>
</dbReference>
<accession>A0A9D1F1P4</accession>
<evidence type="ECO:0000256" key="6">
    <source>
        <dbReference type="ARBA" id="ARBA00022691"/>
    </source>
</evidence>
<dbReference type="GO" id="GO:0070475">
    <property type="term" value="P:rRNA base methylation"/>
    <property type="evidence" value="ECO:0007669"/>
    <property type="project" value="UniProtKB-UniRule"/>
</dbReference>
<feature type="binding site" evidence="7">
    <location>
        <position position="79"/>
    </location>
    <ligand>
        <name>S-adenosyl-L-methionine</name>
        <dbReference type="ChEBI" id="CHEBI:59789"/>
    </ligand>
</feature>
<feature type="binding site" evidence="7">
    <location>
        <position position="108"/>
    </location>
    <ligand>
        <name>S-adenosyl-L-methionine</name>
        <dbReference type="ChEBI" id="CHEBI:59789"/>
    </ligand>
</feature>
<dbReference type="Gene3D" id="3.40.50.150">
    <property type="entry name" value="Vaccinia Virus protein VP39"/>
    <property type="match status" value="1"/>
</dbReference>
<keyword evidence="3 7" id="KW-0698">rRNA processing</keyword>
<dbReference type="EC" id="2.1.1.199" evidence="7"/>
<dbReference type="InterPro" id="IPR029063">
    <property type="entry name" value="SAM-dependent_MTases_sf"/>
</dbReference>
<dbReference type="Gene3D" id="1.10.150.170">
    <property type="entry name" value="Putative methyltransferase TM0872, insert domain"/>
    <property type="match status" value="1"/>
</dbReference>
<comment type="subcellular location">
    <subcellularLocation>
        <location evidence="7">Cytoplasm</location>
    </subcellularLocation>
</comment>
<evidence type="ECO:0000256" key="5">
    <source>
        <dbReference type="ARBA" id="ARBA00022679"/>
    </source>
</evidence>
<dbReference type="SUPFAM" id="SSF81799">
    <property type="entry name" value="Putative methyltransferase TM0872, insert domain"/>
    <property type="match status" value="1"/>
</dbReference>
<keyword evidence="2 7" id="KW-0963">Cytoplasm</keyword>
<evidence type="ECO:0000256" key="3">
    <source>
        <dbReference type="ARBA" id="ARBA00022552"/>
    </source>
</evidence>
<feature type="binding site" evidence="7">
    <location>
        <position position="101"/>
    </location>
    <ligand>
        <name>S-adenosyl-L-methionine</name>
        <dbReference type="ChEBI" id="CHEBI:59789"/>
    </ligand>
</feature>
<feature type="binding site" evidence="7">
    <location>
        <position position="53"/>
    </location>
    <ligand>
        <name>S-adenosyl-L-methionine</name>
        <dbReference type="ChEBI" id="CHEBI:59789"/>
    </ligand>
</feature>
<comment type="similarity">
    <text evidence="1 7">Belongs to the methyltransferase superfamily. RsmH family.</text>
</comment>
<keyword evidence="5 7" id="KW-0808">Transferase</keyword>
<dbReference type="SUPFAM" id="SSF53335">
    <property type="entry name" value="S-adenosyl-L-methionine-dependent methyltransferases"/>
    <property type="match status" value="1"/>
</dbReference>
<organism evidence="8 9">
    <name type="scientific">Candidatus Scatousia excrementigallinarum</name>
    <dbReference type="NCBI Taxonomy" id="2840935"/>
    <lineage>
        <taxon>Bacteria</taxon>
        <taxon>Candidatus Scatousia</taxon>
    </lineage>
</organism>
<keyword evidence="6 7" id="KW-0949">S-adenosyl-L-methionine</keyword>
<protein>
    <recommendedName>
        <fullName evidence="7">Ribosomal RNA small subunit methyltransferase H</fullName>
        <ecNumber evidence="7">2.1.1.199</ecNumber>
    </recommendedName>
    <alternativeName>
        <fullName evidence="7">16S rRNA m(4)C1402 methyltransferase</fullName>
    </alternativeName>
    <alternativeName>
        <fullName evidence="7">rRNA (cytosine-N(4)-)-methyltransferase RsmH</fullName>
    </alternativeName>
</protein>
<dbReference type="PIRSF" id="PIRSF004486">
    <property type="entry name" value="MraW"/>
    <property type="match status" value="1"/>
</dbReference>
<reference evidence="8" key="2">
    <citation type="journal article" date="2021" name="PeerJ">
        <title>Extensive microbial diversity within the chicken gut microbiome revealed by metagenomics and culture.</title>
        <authorList>
            <person name="Gilroy R."/>
            <person name="Ravi A."/>
            <person name="Getino M."/>
            <person name="Pursley I."/>
            <person name="Horton D.L."/>
            <person name="Alikhan N.F."/>
            <person name="Baker D."/>
            <person name="Gharbi K."/>
            <person name="Hall N."/>
            <person name="Watson M."/>
            <person name="Adriaenssens E.M."/>
            <person name="Foster-Nyarko E."/>
            <person name="Jarju S."/>
            <person name="Secka A."/>
            <person name="Antonio M."/>
            <person name="Oren A."/>
            <person name="Chaudhuri R.R."/>
            <person name="La Ragione R."/>
            <person name="Hildebrand F."/>
            <person name="Pallen M.J."/>
        </authorList>
    </citation>
    <scope>NUCLEOTIDE SEQUENCE</scope>
    <source>
        <strain evidence="8">6276</strain>
    </source>
</reference>
<keyword evidence="4 7" id="KW-0489">Methyltransferase</keyword>